<name>A0AAE4WIH7_AGRVI</name>
<dbReference type="EMBL" id="WPHM01000020">
    <property type="protein sequence ID" value="MUZ60740.1"/>
    <property type="molecule type" value="Genomic_DNA"/>
</dbReference>
<evidence type="ECO:0000313" key="1">
    <source>
        <dbReference type="EMBL" id="MUZ60740.1"/>
    </source>
</evidence>
<organism evidence="1 2">
    <name type="scientific">Agrobacterium vitis</name>
    <name type="common">Rhizobium vitis</name>
    <dbReference type="NCBI Taxonomy" id="373"/>
    <lineage>
        <taxon>Bacteria</taxon>
        <taxon>Pseudomonadati</taxon>
        <taxon>Pseudomonadota</taxon>
        <taxon>Alphaproteobacteria</taxon>
        <taxon>Hyphomicrobiales</taxon>
        <taxon>Rhizobiaceae</taxon>
        <taxon>Rhizobium/Agrobacterium group</taxon>
        <taxon>Agrobacterium</taxon>
    </lineage>
</organism>
<dbReference type="AlphaFoldDB" id="A0AAE4WIH7"/>
<gene>
    <name evidence="1" type="ORF">GOZ95_25260</name>
</gene>
<protein>
    <submittedName>
        <fullName evidence="1">Uncharacterized protein</fullName>
    </submittedName>
</protein>
<dbReference type="Proteomes" id="UP000436692">
    <property type="component" value="Unassembled WGS sequence"/>
</dbReference>
<reference evidence="1 2" key="1">
    <citation type="submission" date="2019-12" db="EMBL/GenBank/DDBJ databases">
        <title>Whole-genome sequencing of Allorhizobium vitis.</title>
        <authorList>
            <person name="Gan H.M."/>
            <person name="Szegedi E."/>
            <person name="Burr T."/>
            <person name="Savka M.A."/>
        </authorList>
    </citation>
    <scope>NUCLEOTIDE SEQUENCE [LARGE SCALE GENOMIC DNA]</scope>
    <source>
        <strain evidence="1 2">CG989</strain>
    </source>
</reference>
<proteinExistence type="predicted"/>
<sequence>MAHKITAQDVKNMGWPNMTDEQITHDLQKRGIKGKIEKILGKRTICLPDPGTNELTNLIPLE</sequence>
<accession>A0AAE4WIH7</accession>
<evidence type="ECO:0000313" key="2">
    <source>
        <dbReference type="Proteomes" id="UP000436692"/>
    </source>
</evidence>
<comment type="caution">
    <text evidence="1">The sequence shown here is derived from an EMBL/GenBank/DDBJ whole genome shotgun (WGS) entry which is preliminary data.</text>
</comment>
<dbReference type="RefSeq" id="WP_156551409.1">
    <property type="nucleotide sequence ID" value="NZ_JABAEJ010000020.1"/>
</dbReference>